<evidence type="ECO:0000259" key="7">
    <source>
        <dbReference type="Pfam" id="PF00171"/>
    </source>
</evidence>
<keyword evidence="2 4" id="KW-0560">Oxidoreductase</keyword>
<evidence type="ECO:0000256" key="5">
    <source>
        <dbReference type="PROSITE-ProRule" id="PRU10007"/>
    </source>
</evidence>
<dbReference type="InterPro" id="IPR029510">
    <property type="entry name" value="Ald_DH_CS_GLU"/>
</dbReference>
<evidence type="ECO:0000256" key="4">
    <source>
        <dbReference type="PIRNR" id="PIRNR036492"/>
    </source>
</evidence>
<dbReference type="RefSeq" id="WP_344935163.1">
    <property type="nucleotide sequence ID" value="NZ_BAABDM010000003.1"/>
</dbReference>
<feature type="active site" evidence="5">
    <location>
        <position position="217"/>
    </location>
</feature>
<dbReference type="PANTHER" id="PTHR43570:SF20">
    <property type="entry name" value="ALDEHYDE DEHYDROGENASE ALDX-RELATED"/>
    <property type="match status" value="1"/>
</dbReference>
<evidence type="ECO:0000256" key="6">
    <source>
        <dbReference type="RuleBase" id="RU003345"/>
    </source>
</evidence>
<dbReference type="EMBL" id="BAABDM010000003">
    <property type="protein sequence ID" value="GAA4095222.1"/>
    <property type="molecule type" value="Genomic_DNA"/>
</dbReference>
<evidence type="ECO:0000313" key="9">
    <source>
        <dbReference type="Proteomes" id="UP001500392"/>
    </source>
</evidence>
<protein>
    <recommendedName>
        <fullName evidence="4">Aldehyde dehydrogenase</fullName>
    </recommendedName>
</protein>
<dbReference type="PROSITE" id="PS00687">
    <property type="entry name" value="ALDEHYDE_DEHYDR_GLU"/>
    <property type="match status" value="1"/>
</dbReference>
<comment type="similarity">
    <text evidence="1 4 6">Belongs to the aldehyde dehydrogenase family.</text>
</comment>
<evidence type="ECO:0000256" key="3">
    <source>
        <dbReference type="ARBA" id="ARBA00023027"/>
    </source>
</evidence>
<dbReference type="InterPro" id="IPR016162">
    <property type="entry name" value="Ald_DH_N"/>
</dbReference>
<comment type="caution">
    <text evidence="8">The sequence shown here is derived from an EMBL/GenBank/DDBJ whole genome shotgun (WGS) entry which is preliminary data.</text>
</comment>
<dbReference type="PIRSF" id="PIRSF036492">
    <property type="entry name" value="ALDH"/>
    <property type="match status" value="1"/>
</dbReference>
<dbReference type="InterPro" id="IPR015590">
    <property type="entry name" value="Aldehyde_DH_dom"/>
</dbReference>
<dbReference type="Proteomes" id="UP001500392">
    <property type="component" value="Unassembled WGS sequence"/>
</dbReference>
<dbReference type="Gene3D" id="3.40.605.10">
    <property type="entry name" value="Aldehyde Dehydrogenase, Chain A, domain 1"/>
    <property type="match status" value="1"/>
</dbReference>
<reference evidence="9" key="1">
    <citation type="journal article" date="2019" name="Int. J. Syst. Evol. Microbiol.">
        <title>The Global Catalogue of Microorganisms (GCM) 10K type strain sequencing project: providing services to taxonomists for standard genome sequencing and annotation.</title>
        <authorList>
            <consortium name="The Broad Institute Genomics Platform"/>
            <consortium name="The Broad Institute Genome Sequencing Center for Infectious Disease"/>
            <person name="Wu L."/>
            <person name="Ma J."/>
        </authorList>
    </citation>
    <scope>NUCLEOTIDE SEQUENCE [LARGE SCALE GENOMIC DNA]</scope>
    <source>
        <strain evidence="9">JCM 17304</strain>
    </source>
</reference>
<evidence type="ECO:0000313" key="8">
    <source>
        <dbReference type="EMBL" id="GAA4095222.1"/>
    </source>
</evidence>
<evidence type="ECO:0000256" key="1">
    <source>
        <dbReference type="ARBA" id="ARBA00009986"/>
    </source>
</evidence>
<name>A0ABP7WST7_9GAMM</name>
<keyword evidence="9" id="KW-1185">Reference proteome</keyword>
<dbReference type="InterPro" id="IPR016163">
    <property type="entry name" value="Ald_DH_C"/>
</dbReference>
<dbReference type="SUPFAM" id="SSF53720">
    <property type="entry name" value="ALDH-like"/>
    <property type="match status" value="1"/>
</dbReference>
<evidence type="ECO:0000256" key="2">
    <source>
        <dbReference type="ARBA" id="ARBA00023002"/>
    </source>
</evidence>
<gene>
    <name evidence="8" type="ORF">GCM10022414_19190</name>
</gene>
<accession>A0ABP7WST7</accession>
<proteinExistence type="inferred from homology"/>
<feature type="domain" description="Aldehyde dehydrogenase" evidence="7">
    <location>
        <begin position="25"/>
        <end position="439"/>
    </location>
</feature>
<organism evidence="8 9">
    <name type="scientific">Zhongshania borealis</name>
    <dbReference type="NCBI Taxonomy" id="889488"/>
    <lineage>
        <taxon>Bacteria</taxon>
        <taxon>Pseudomonadati</taxon>
        <taxon>Pseudomonadota</taxon>
        <taxon>Gammaproteobacteria</taxon>
        <taxon>Cellvibrionales</taxon>
        <taxon>Spongiibacteraceae</taxon>
        <taxon>Zhongshania</taxon>
    </lineage>
</organism>
<dbReference type="InterPro" id="IPR016161">
    <property type="entry name" value="Ald_DH/histidinol_DH"/>
</dbReference>
<dbReference type="InterPro" id="IPR012394">
    <property type="entry name" value="Aldehyde_DH_NAD(P)"/>
</dbReference>
<keyword evidence="3" id="KW-0520">NAD</keyword>
<sequence length="447" mass="48970">MNAENKIAIDEVSEVFGLQTENQWVIRRSTAEQRIEKLVRLRDVIRSYEGEVKEALFLDLRKNEEAATFEMSAVYGDIDDAITSVSEWMKPVVVKTSAAFETARAKLVYEARGVVLLFGAWNFPFTLLFQPLVPIIAAGNCAIVKPNEMAPATSIVISKIIKKAFEKDEIAVFEGGVDLANRLLELPVDHVFFTGSPAVGKVVMAAAAKHLASVTLELGGKNPVIVDKTANIEDAAAKIAVLRNMNTGQVCLCPENVYVHEDCKEQFIAVAKATIEATCYLDGKLNTEVHGKIVDKRNLARVKGYIDDAVAKGASIEVGGHTDDATQSIHPTIFTNVPDDAKILGEEVFGPILSVFTYKDIDEVYRSLHKQEKPLALYVFSENDDFVEDVLSNTSSGGVTVNHCVMHYLEHNLPFGGVNGSGMGRYHGVYGFKELSHERAVLHTVVG</sequence>
<dbReference type="Gene3D" id="3.40.309.10">
    <property type="entry name" value="Aldehyde Dehydrogenase, Chain A, domain 2"/>
    <property type="match status" value="1"/>
</dbReference>
<dbReference type="Pfam" id="PF00171">
    <property type="entry name" value="Aldedh"/>
    <property type="match status" value="1"/>
</dbReference>
<dbReference type="PANTHER" id="PTHR43570">
    <property type="entry name" value="ALDEHYDE DEHYDROGENASE"/>
    <property type="match status" value="1"/>
</dbReference>